<dbReference type="CDD" id="cd15735">
    <property type="entry name" value="FYVE_spVPS27p_like"/>
    <property type="match status" value="1"/>
</dbReference>
<keyword evidence="6" id="KW-0479">Metal-binding</keyword>
<dbReference type="SUPFAM" id="SSF48464">
    <property type="entry name" value="ENTH/VHS domain"/>
    <property type="match status" value="1"/>
</dbReference>
<accession>A0A168D2Z4</accession>
<dbReference type="SMART" id="SM00726">
    <property type="entry name" value="UIM"/>
    <property type="match status" value="2"/>
</dbReference>
<dbReference type="Pfam" id="PF21356">
    <property type="entry name" value="Vps27_GAT-like"/>
    <property type="match status" value="1"/>
</dbReference>
<feature type="compositionally biased region" description="Low complexity" evidence="14">
    <location>
        <begin position="723"/>
        <end position="735"/>
    </location>
</feature>
<dbReference type="GO" id="GO:0006623">
    <property type="term" value="P:protein targeting to vacuole"/>
    <property type="evidence" value="ECO:0007669"/>
    <property type="project" value="TreeGrafter"/>
</dbReference>
<dbReference type="InterPro" id="IPR013083">
    <property type="entry name" value="Znf_RING/FYVE/PHD"/>
</dbReference>
<feature type="region of interest" description="Disordered" evidence="14">
    <location>
        <begin position="244"/>
        <end position="277"/>
    </location>
</feature>
<feature type="compositionally biased region" description="Polar residues" evidence="14">
    <location>
        <begin position="318"/>
        <end position="331"/>
    </location>
</feature>
<dbReference type="Gene3D" id="1.20.5.1940">
    <property type="match status" value="1"/>
</dbReference>
<dbReference type="GO" id="GO:0008270">
    <property type="term" value="F:zinc ion binding"/>
    <property type="evidence" value="ECO:0007669"/>
    <property type="project" value="UniProtKB-KW"/>
</dbReference>
<evidence type="ECO:0000256" key="5">
    <source>
        <dbReference type="ARBA" id="ARBA00017753"/>
    </source>
</evidence>
<dbReference type="Gene3D" id="3.30.40.10">
    <property type="entry name" value="Zinc/RING finger domain, C3HC4 (zinc finger)"/>
    <property type="match status" value="1"/>
</dbReference>
<dbReference type="InterPro" id="IPR002014">
    <property type="entry name" value="VHS_dom"/>
</dbReference>
<dbReference type="SMART" id="SM00064">
    <property type="entry name" value="FYVE"/>
    <property type="match status" value="1"/>
</dbReference>
<dbReference type="EMBL" id="AZGZ01000002">
    <property type="protein sequence ID" value="KZZ97304.1"/>
    <property type="molecule type" value="Genomic_DNA"/>
</dbReference>
<feature type="compositionally biased region" description="Low complexity" evidence="14">
    <location>
        <begin position="754"/>
        <end position="784"/>
    </location>
</feature>
<feature type="region of interest" description="Disordered" evidence="14">
    <location>
        <begin position="529"/>
        <end position="865"/>
    </location>
</feature>
<feature type="compositionally biased region" description="Low complexity" evidence="14">
    <location>
        <begin position="529"/>
        <end position="553"/>
    </location>
</feature>
<feature type="compositionally biased region" description="Low complexity" evidence="14">
    <location>
        <begin position="661"/>
        <end position="681"/>
    </location>
</feature>
<keyword evidence="8 12" id="KW-0967">Endosome</keyword>
<evidence type="ECO:0000256" key="3">
    <source>
        <dbReference type="ARBA" id="ARBA00008597"/>
    </source>
</evidence>
<evidence type="ECO:0000256" key="2">
    <source>
        <dbReference type="ARBA" id="ARBA00004125"/>
    </source>
</evidence>
<evidence type="ECO:0000256" key="7">
    <source>
        <dbReference type="ARBA" id="ARBA00022737"/>
    </source>
</evidence>
<dbReference type="PROSITE" id="PS50178">
    <property type="entry name" value="ZF_FYVE"/>
    <property type="match status" value="1"/>
</dbReference>
<comment type="subunit">
    <text evidence="4 12">Component of the ESCRT-0 complex composed of HSE1 and VPS27.</text>
</comment>
<dbReference type="GO" id="GO:0010008">
    <property type="term" value="C:endosome membrane"/>
    <property type="evidence" value="ECO:0007669"/>
    <property type="project" value="UniProtKB-SubCell"/>
</dbReference>
<feature type="domain" description="VHS" evidence="16">
    <location>
        <begin position="24"/>
        <end position="156"/>
    </location>
</feature>
<dbReference type="GO" id="GO:0032266">
    <property type="term" value="F:phosphatidylinositol-3-phosphate binding"/>
    <property type="evidence" value="ECO:0007669"/>
    <property type="project" value="TreeGrafter"/>
</dbReference>
<dbReference type="GO" id="GO:0033565">
    <property type="term" value="C:ESCRT-0 complex"/>
    <property type="evidence" value="ECO:0007669"/>
    <property type="project" value="TreeGrafter"/>
</dbReference>
<dbReference type="Pfam" id="PF01363">
    <property type="entry name" value="FYVE"/>
    <property type="match status" value="1"/>
</dbReference>
<dbReference type="Gene3D" id="6.10.140.100">
    <property type="match status" value="1"/>
</dbReference>
<evidence type="ECO:0000259" key="15">
    <source>
        <dbReference type="PROSITE" id="PS50178"/>
    </source>
</evidence>
<feature type="region of interest" description="Disordered" evidence="14">
    <location>
        <begin position="298"/>
        <end position="395"/>
    </location>
</feature>
<dbReference type="PROSITE" id="PS50330">
    <property type="entry name" value="UIM"/>
    <property type="match status" value="2"/>
</dbReference>
<dbReference type="InterPro" id="IPR049425">
    <property type="entry name" value="Vps27_GAT-like"/>
</dbReference>
<keyword evidence="7" id="KW-0677">Repeat</keyword>
<dbReference type="Pfam" id="PF02809">
    <property type="entry name" value="UIM"/>
    <property type="match status" value="2"/>
</dbReference>
<name>A0A168D2Z4_9EURO</name>
<evidence type="ECO:0000259" key="16">
    <source>
        <dbReference type="PROSITE" id="PS50179"/>
    </source>
</evidence>
<dbReference type="GO" id="GO:0043130">
    <property type="term" value="F:ubiquitin binding"/>
    <property type="evidence" value="ECO:0007669"/>
    <property type="project" value="InterPro"/>
</dbReference>
<keyword evidence="10" id="KW-0862">Zinc</keyword>
<dbReference type="InterPro" id="IPR003903">
    <property type="entry name" value="UIM_dom"/>
</dbReference>
<evidence type="ECO:0000256" key="11">
    <source>
        <dbReference type="ARBA" id="ARBA00023136"/>
    </source>
</evidence>
<dbReference type="Proteomes" id="UP000242877">
    <property type="component" value="Unassembled WGS sequence"/>
</dbReference>
<dbReference type="FunFam" id="3.30.40.10:FF:000161">
    <property type="entry name" value="Vacuolar protein sorting-associated protein 27"/>
    <property type="match status" value="1"/>
</dbReference>
<dbReference type="VEuPathDB" id="FungiDB:AAP_00947"/>
<dbReference type="AlphaFoldDB" id="A0A168D2Z4"/>
<evidence type="ECO:0000256" key="13">
    <source>
        <dbReference type="PROSITE-ProRule" id="PRU00091"/>
    </source>
</evidence>
<dbReference type="CDD" id="cd21385">
    <property type="entry name" value="GAT_Vps27"/>
    <property type="match status" value="1"/>
</dbReference>
<dbReference type="CDD" id="cd16979">
    <property type="entry name" value="VHS_Vps27"/>
    <property type="match status" value="1"/>
</dbReference>
<feature type="domain" description="FYVE-type" evidence="15">
    <location>
        <begin position="175"/>
        <end position="235"/>
    </location>
</feature>
<dbReference type="SMART" id="SM00288">
    <property type="entry name" value="VHS"/>
    <property type="match status" value="1"/>
</dbReference>
<evidence type="ECO:0000256" key="8">
    <source>
        <dbReference type="ARBA" id="ARBA00022753"/>
    </source>
</evidence>
<dbReference type="InterPro" id="IPR017455">
    <property type="entry name" value="Znf_FYVE-rel"/>
</dbReference>
<feature type="compositionally biased region" description="Low complexity" evidence="14">
    <location>
        <begin position="693"/>
        <end position="709"/>
    </location>
</feature>
<feature type="compositionally biased region" description="Pro residues" evidence="14">
    <location>
        <begin position="554"/>
        <end position="563"/>
    </location>
</feature>
<keyword evidence="18" id="KW-1185">Reference proteome</keyword>
<organism evidence="17 18">
    <name type="scientific">Ascosphaera apis ARSEF 7405</name>
    <dbReference type="NCBI Taxonomy" id="392613"/>
    <lineage>
        <taxon>Eukaryota</taxon>
        <taxon>Fungi</taxon>
        <taxon>Dikarya</taxon>
        <taxon>Ascomycota</taxon>
        <taxon>Pezizomycotina</taxon>
        <taxon>Eurotiomycetes</taxon>
        <taxon>Eurotiomycetidae</taxon>
        <taxon>Onygenales</taxon>
        <taxon>Ascosphaeraceae</taxon>
        <taxon>Ascosphaera</taxon>
    </lineage>
</organism>
<comment type="similarity">
    <text evidence="3 12">Belongs to the VPS27 family.</text>
</comment>
<feature type="compositionally biased region" description="Low complexity" evidence="14">
    <location>
        <begin position="250"/>
        <end position="269"/>
    </location>
</feature>
<dbReference type="PANTHER" id="PTHR47794">
    <property type="entry name" value="VACUOLAR PROTEIN SORTING-ASSOCIATED PROTEIN 27"/>
    <property type="match status" value="1"/>
</dbReference>
<dbReference type="InterPro" id="IPR000306">
    <property type="entry name" value="Znf_FYVE"/>
</dbReference>
<dbReference type="FunFam" id="1.20.5.1940:FF:000001">
    <property type="entry name" value="Vacuolar protein sorting-associated protein 27"/>
    <property type="match status" value="1"/>
</dbReference>
<dbReference type="OrthoDB" id="957735at2759"/>
<evidence type="ECO:0000256" key="10">
    <source>
        <dbReference type="ARBA" id="ARBA00022833"/>
    </source>
</evidence>
<keyword evidence="11 12" id="KW-0472">Membrane</keyword>
<evidence type="ECO:0000256" key="6">
    <source>
        <dbReference type="ARBA" id="ARBA00022723"/>
    </source>
</evidence>
<dbReference type="InterPro" id="IPR011011">
    <property type="entry name" value="Znf_FYVE_PHD"/>
</dbReference>
<dbReference type="PROSITE" id="PS50179">
    <property type="entry name" value="VHS"/>
    <property type="match status" value="1"/>
</dbReference>
<evidence type="ECO:0000256" key="9">
    <source>
        <dbReference type="ARBA" id="ARBA00022771"/>
    </source>
</evidence>
<feature type="compositionally biased region" description="Low complexity" evidence="14">
    <location>
        <begin position="619"/>
        <end position="638"/>
    </location>
</feature>
<dbReference type="PANTHER" id="PTHR47794:SF1">
    <property type="entry name" value="VACUOLAR PROTEIN SORTING-ASSOCIATED PROTEIN 27"/>
    <property type="match status" value="1"/>
</dbReference>
<dbReference type="Pfam" id="PF00790">
    <property type="entry name" value="VHS"/>
    <property type="match status" value="1"/>
</dbReference>
<evidence type="ECO:0000256" key="12">
    <source>
        <dbReference type="PIRNR" id="PIRNR036956"/>
    </source>
</evidence>
<dbReference type="InterPro" id="IPR017073">
    <property type="entry name" value="HGS/VPS27"/>
</dbReference>
<dbReference type="PIRSF" id="PIRSF036956">
    <property type="entry name" value="Hrs_Vps27"/>
    <property type="match status" value="1"/>
</dbReference>
<evidence type="ECO:0000256" key="14">
    <source>
        <dbReference type="SAM" id="MobiDB-lite"/>
    </source>
</evidence>
<keyword evidence="9 13" id="KW-0863">Zinc-finger</keyword>
<comment type="caution">
    <text evidence="17">The sequence shown here is derived from an EMBL/GenBank/DDBJ whole genome shotgun (WGS) entry which is preliminary data.</text>
</comment>
<feature type="compositionally biased region" description="Basic and acidic residues" evidence="14">
    <location>
        <begin position="346"/>
        <end position="363"/>
    </location>
</feature>
<dbReference type="Gene3D" id="1.25.40.90">
    <property type="match status" value="1"/>
</dbReference>
<feature type="compositionally biased region" description="Low complexity" evidence="14">
    <location>
        <begin position="564"/>
        <end position="577"/>
    </location>
</feature>
<comment type="subcellular location">
    <subcellularLocation>
        <location evidence="2 12">Endosome membrane</location>
        <topology evidence="2 12">Peripheral membrane protein</topology>
        <orientation evidence="2 12">Cytoplasmic side</orientation>
    </subcellularLocation>
</comment>
<reference evidence="17 18" key="1">
    <citation type="journal article" date="2016" name="Genome Biol. Evol.">
        <title>Divergent and convergent evolution of fungal pathogenicity.</title>
        <authorList>
            <person name="Shang Y."/>
            <person name="Xiao G."/>
            <person name="Zheng P."/>
            <person name="Cen K."/>
            <person name="Zhan S."/>
            <person name="Wang C."/>
        </authorList>
    </citation>
    <scope>NUCLEOTIDE SEQUENCE [LARGE SCALE GENOMIC DNA]</scope>
    <source>
        <strain evidence="17 18">ARSEF 7405</strain>
    </source>
</reference>
<evidence type="ECO:0000256" key="4">
    <source>
        <dbReference type="ARBA" id="ARBA00011446"/>
    </source>
</evidence>
<comment type="function">
    <text evidence="1 12">Component of the ESCRT-0 complex which is the sorting receptor for ubiquitinated cargo proteins at the multivesicular body (MVB) and recruits ESCRT-I to the MVB outer membrane.</text>
</comment>
<dbReference type="SUPFAM" id="SSF57903">
    <property type="entry name" value="FYVE/PHD zinc finger"/>
    <property type="match status" value="1"/>
</dbReference>
<dbReference type="InterPro" id="IPR008942">
    <property type="entry name" value="ENTH_VHS"/>
</dbReference>
<feature type="compositionally biased region" description="Low complexity" evidence="14">
    <location>
        <begin position="373"/>
        <end position="389"/>
    </location>
</feature>
<sequence>MSGWFGTSNPLEERIERATSSSLEDISENLEISDMIRSKSVQPKEAMKALKRRLDNKNPNVQLSTLRLIDTCVKNGGSHFVREIASREFLDNLCSLLQASGPNALNPDVKSKVLELIQDWALAAQAAQQQGGSSAEGLSYFGETYKKLKDDSYIFPEPKREIGGKMLESSAPPEWIDSDVCMRCRSAFTFTNRKHHCRNCGSVFDAQCSSKTIALPHLGIMTPVRVDDGCYAKIVKAGYHAPNIIKKTPTGSDSKISGSTSTSTPGSGSMQPRGGRAEADFDEDLKKALQMSLEEVRGATGGGYVPPPQQSTTSSTTAVKSPETTRSQVKSTPAATAAAEEDEDPELKAAIEASLRDMEEQKAKHASALRSDPPTATTTVAPSSTAAAPPVNPYDLTPSEAETIYLFSALVDRLQHQPPGTILREPQIQELYETIGALRPKLARSYGEAMSKYESLLELHGKLSSVVRYYDRMLEERLSSAYQIHGIGGGQESAGYGMFPQGSAGYGSVQYGVPGVGVSAGGYGYGYPGMPSQVQQQQQQQQPQYPPSVTAAPSQPPTSPSPYAPQHLQQQQPYKQQLPPPSTLPGHISPAVPTEIATRSTSSADYPPSAQVPAPPPAIASAYPQQQHQQQQQQAYPNYPQPSPSAPPASNFTPSEPPMSPSQQYPPQQQPQQGQQQQQQYPAPPDEAGYYYPQQAQQPQQQLSSTTLPPTGPNDYSHDLNHPQQQLPQQQQPPQSYYNPASGPPQPTPAEADYYATQQQTQAYPYPPQQQGQQQPQHSGGQYPAAPVDNHVYAPPSMNGVVPPEMQGGESGKPVIVQGQQQGGQHQGQQQQQQPGQQQGQGIVSAPAAPSAPPVPSAEDTLIEL</sequence>
<evidence type="ECO:0000256" key="1">
    <source>
        <dbReference type="ARBA" id="ARBA00003067"/>
    </source>
</evidence>
<protein>
    <recommendedName>
        <fullName evidence="5 12">Vacuolar protein sorting-associated protein 27</fullName>
    </recommendedName>
</protein>
<proteinExistence type="inferred from homology"/>
<gene>
    <name evidence="17" type="ORF">AAP_00947</name>
</gene>
<dbReference type="GO" id="GO:0043328">
    <property type="term" value="P:protein transport to vacuole involved in ubiquitin-dependent protein catabolic process via the multivesicular body sorting pathway"/>
    <property type="evidence" value="ECO:0007669"/>
    <property type="project" value="TreeGrafter"/>
</dbReference>
<evidence type="ECO:0000313" key="17">
    <source>
        <dbReference type="EMBL" id="KZZ97304.1"/>
    </source>
</evidence>
<evidence type="ECO:0000313" key="18">
    <source>
        <dbReference type="Proteomes" id="UP000242877"/>
    </source>
</evidence>
<feature type="compositionally biased region" description="Low complexity" evidence="14">
    <location>
        <begin position="827"/>
        <end position="849"/>
    </location>
</feature>